<comment type="caution">
    <text evidence="2">The sequence shown here is derived from an EMBL/GenBank/DDBJ whole genome shotgun (WGS) entry which is preliminary data.</text>
</comment>
<dbReference type="InterPro" id="IPR016980">
    <property type="entry name" value="S-AdoMet-dep_MeTrfase_Alr7345"/>
</dbReference>
<gene>
    <name evidence="2" type="ORF">GCM10009098_29400</name>
</gene>
<keyword evidence="3" id="KW-1185">Reference proteome</keyword>
<name>A0ABN1E658_9GAMM</name>
<dbReference type="PIRSF" id="PIRSF031679">
    <property type="entry name" value="Mtase_Alr7345_prd"/>
    <property type="match status" value="1"/>
</dbReference>
<proteinExistence type="predicted"/>
<feature type="signal peptide" evidence="1">
    <location>
        <begin position="1"/>
        <end position="21"/>
    </location>
</feature>
<reference evidence="2 3" key="1">
    <citation type="journal article" date="2019" name="Int. J. Syst. Evol. Microbiol.">
        <title>The Global Catalogue of Microorganisms (GCM) 10K type strain sequencing project: providing services to taxonomists for standard genome sequencing and annotation.</title>
        <authorList>
            <consortium name="The Broad Institute Genomics Platform"/>
            <consortium name="The Broad Institute Genome Sequencing Center for Infectious Disease"/>
            <person name="Wu L."/>
            <person name="Ma J."/>
        </authorList>
    </citation>
    <scope>NUCLEOTIDE SEQUENCE [LARGE SCALE GENOMIC DNA]</scope>
    <source>
        <strain evidence="2 3">JCM 14331</strain>
    </source>
</reference>
<organism evidence="2 3">
    <name type="scientific">Rheinheimera aquimaris</name>
    <dbReference type="NCBI Taxonomy" id="412437"/>
    <lineage>
        <taxon>Bacteria</taxon>
        <taxon>Pseudomonadati</taxon>
        <taxon>Pseudomonadota</taxon>
        <taxon>Gammaproteobacteria</taxon>
        <taxon>Chromatiales</taxon>
        <taxon>Chromatiaceae</taxon>
        <taxon>Rheinheimera</taxon>
    </lineage>
</organism>
<evidence type="ECO:0000256" key="1">
    <source>
        <dbReference type="SAM" id="SignalP"/>
    </source>
</evidence>
<accession>A0ABN1E658</accession>
<dbReference type="SUPFAM" id="SSF53335">
    <property type="entry name" value="S-adenosyl-L-methionine-dependent methyltransferases"/>
    <property type="match status" value="1"/>
</dbReference>
<dbReference type="Proteomes" id="UP001501169">
    <property type="component" value="Unassembled WGS sequence"/>
</dbReference>
<keyword evidence="2" id="KW-0808">Transferase</keyword>
<dbReference type="Gene3D" id="3.40.50.150">
    <property type="entry name" value="Vaccinia Virus protein VP39"/>
    <property type="match status" value="1"/>
</dbReference>
<evidence type="ECO:0000313" key="3">
    <source>
        <dbReference type="Proteomes" id="UP001501169"/>
    </source>
</evidence>
<evidence type="ECO:0000313" key="2">
    <source>
        <dbReference type="EMBL" id="GAA0559496.1"/>
    </source>
</evidence>
<keyword evidence="1" id="KW-0732">Signal</keyword>
<keyword evidence="2" id="KW-0489">Methyltransferase</keyword>
<feature type="chain" id="PRO_5045589426" evidence="1">
    <location>
        <begin position="22"/>
        <end position="275"/>
    </location>
</feature>
<dbReference type="EMBL" id="BAAAEO010000004">
    <property type="protein sequence ID" value="GAA0559496.1"/>
    <property type="molecule type" value="Genomic_DNA"/>
</dbReference>
<dbReference type="InterPro" id="IPR029063">
    <property type="entry name" value="SAM-dependent_MTases_sf"/>
</dbReference>
<sequence length="275" mass="30171">MKTIKLVTMLSALLLSPLTLADDAADALQLAVKHHNRSAENAARDQYRHPVETLAFFDVKPDSTVVEISPGGGWYTEILAPLLAAHGTYYAAHFPAETDSDYYKRNRAAFAEKLASDPVYNRVQLTEFAPGNSSAIAPAGSADVVLTFRNLHNWYNSGGNDGMVAIFKDFYKALKPGGVLGVVEHRLPADKASGDWVKTGYFPQQLAIELAQKAGFVLEDSSEINANPKDTADYPGGVWTLPPVLRLKEQDRTKYLAIGESDRMTLKFRKPAKTE</sequence>
<dbReference type="GO" id="GO:0008168">
    <property type="term" value="F:methyltransferase activity"/>
    <property type="evidence" value="ECO:0007669"/>
    <property type="project" value="UniProtKB-KW"/>
</dbReference>
<dbReference type="RefSeq" id="WP_226767430.1">
    <property type="nucleotide sequence ID" value="NZ_BAAAEO010000004.1"/>
</dbReference>
<protein>
    <submittedName>
        <fullName evidence="2">Class I SAM-dependent methyltransferase</fullName>
    </submittedName>
</protein>
<dbReference type="GO" id="GO:0032259">
    <property type="term" value="P:methylation"/>
    <property type="evidence" value="ECO:0007669"/>
    <property type="project" value="UniProtKB-KW"/>
</dbReference>